<dbReference type="PANTHER" id="PTHR33376:SF7">
    <property type="entry name" value="C4-DICARBOXYLATE-BINDING PROTEIN DCTB"/>
    <property type="match status" value="1"/>
</dbReference>
<evidence type="ECO:0000256" key="4">
    <source>
        <dbReference type="SAM" id="SignalP"/>
    </source>
</evidence>
<dbReference type="AlphaFoldDB" id="A0A081C8D7"/>
<dbReference type="InterPro" id="IPR038404">
    <property type="entry name" value="TRAP_DctP_sf"/>
</dbReference>
<accession>A0A081C8D7</accession>
<dbReference type="GO" id="GO:0055085">
    <property type="term" value="P:transmembrane transport"/>
    <property type="evidence" value="ECO:0007669"/>
    <property type="project" value="InterPro"/>
</dbReference>
<protein>
    <submittedName>
        <fullName evidence="5">TRAP dicarboxylate transporter, DctP subunit</fullName>
    </submittedName>
</protein>
<dbReference type="InterPro" id="IPR004682">
    <property type="entry name" value="TRAP_DctP"/>
</dbReference>
<dbReference type="NCBIfam" id="TIGR00787">
    <property type="entry name" value="dctP"/>
    <property type="match status" value="1"/>
</dbReference>
<organism evidence="5">
    <name type="scientific">Vecturithrix granuli</name>
    <dbReference type="NCBI Taxonomy" id="1499967"/>
    <lineage>
        <taxon>Bacteria</taxon>
        <taxon>Candidatus Moduliflexota</taxon>
        <taxon>Candidatus Vecturitrichia</taxon>
        <taxon>Candidatus Vecturitrichales</taxon>
        <taxon>Candidatus Vecturitrichaceae</taxon>
        <taxon>Candidatus Vecturithrix</taxon>
    </lineage>
</organism>
<dbReference type="PANTHER" id="PTHR33376">
    <property type="match status" value="1"/>
</dbReference>
<keyword evidence="3 4" id="KW-0732">Signal</keyword>
<sequence length="353" mass="38925">MKYVKNILILAVIFAVALSGSVFAQKLNPTPENPVTLRIGTLDKEDDLAVGLEYTMCKVFEAMVETNSGGAIQVEVYHSGSLGQMMAQIEAVQAGEQEALTGTAGIPSFYPAWQVFSLPYLFDNSEIAVEVMNHSDFMRNLYEDMRQKTGLRVLGVAQNGFRHFTNSKRPIRTPEDLKGLKFRVMQGQIYVKVVEALGAAATPISWSELYTSLQTGVVDGQENPISGVKLGSLDEVQKYLTLDGHLWSENYLIINDQFFNSLPANLQQVVLEAGSQAALAGTASEHIASYIVGVDYCLNHGMEIYKPTPEEIAQFRELCQKPVAEWLRGEIGAEIVDGMLKTVEETKAKLGYK</sequence>
<dbReference type="eggNOG" id="COG1638">
    <property type="taxonomic scope" value="Bacteria"/>
</dbReference>
<dbReference type="STRING" id="1499967.U27_00740"/>
<evidence type="ECO:0000313" key="5">
    <source>
        <dbReference type="EMBL" id="GAK60842.1"/>
    </source>
</evidence>
<gene>
    <name evidence="5" type="ORF">U27_00740</name>
</gene>
<reference evidence="5" key="1">
    <citation type="journal article" date="2015" name="PeerJ">
        <title>First genomic representation of candidate bacterial phylum KSB3 points to enhanced environmental sensing as a trigger of wastewater bulking.</title>
        <authorList>
            <person name="Sekiguchi Y."/>
            <person name="Ohashi A."/>
            <person name="Parks D.H."/>
            <person name="Yamauchi T."/>
            <person name="Tyson G.W."/>
            <person name="Hugenholtz P."/>
        </authorList>
    </citation>
    <scope>NUCLEOTIDE SEQUENCE [LARGE SCALE GENOMIC DNA]</scope>
</reference>
<keyword evidence="6" id="KW-1185">Reference proteome</keyword>
<comment type="similarity">
    <text evidence="1">Belongs to the bacterial solute-binding protein 7 family.</text>
</comment>
<dbReference type="HOGENOM" id="CLU_036176_1_0_0"/>
<evidence type="ECO:0000313" key="6">
    <source>
        <dbReference type="Proteomes" id="UP000030661"/>
    </source>
</evidence>
<feature type="signal peptide" evidence="4">
    <location>
        <begin position="1"/>
        <end position="24"/>
    </location>
</feature>
<dbReference type="Gene3D" id="3.40.190.170">
    <property type="entry name" value="Bacterial extracellular solute-binding protein, family 7"/>
    <property type="match status" value="1"/>
</dbReference>
<dbReference type="GO" id="GO:0030288">
    <property type="term" value="C:outer membrane-bounded periplasmic space"/>
    <property type="evidence" value="ECO:0007669"/>
    <property type="project" value="InterPro"/>
</dbReference>
<dbReference type="InterPro" id="IPR018389">
    <property type="entry name" value="DctP_fam"/>
</dbReference>
<dbReference type="Pfam" id="PF03480">
    <property type="entry name" value="DctP"/>
    <property type="match status" value="1"/>
</dbReference>
<keyword evidence="2" id="KW-0813">Transport</keyword>
<dbReference type="PIRSF" id="PIRSF006470">
    <property type="entry name" value="DctB"/>
    <property type="match status" value="1"/>
</dbReference>
<dbReference type="SUPFAM" id="SSF53850">
    <property type="entry name" value="Periplasmic binding protein-like II"/>
    <property type="match status" value="1"/>
</dbReference>
<dbReference type="Proteomes" id="UP000030661">
    <property type="component" value="Unassembled WGS sequence"/>
</dbReference>
<dbReference type="NCBIfam" id="NF037995">
    <property type="entry name" value="TRAP_S1"/>
    <property type="match status" value="1"/>
</dbReference>
<dbReference type="EMBL" id="DF820475">
    <property type="protein sequence ID" value="GAK60842.1"/>
    <property type="molecule type" value="Genomic_DNA"/>
</dbReference>
<name>A0A081C8D7_VECG1</name>
<feature type="chain" id="PRO_5001755549" evidence="4">
    <location>
        <begin position="25"/>
        <end position="353"/>
    </location>
</feature>
<evidence type="ECO:0000256" key="1">
    <source>
        <dbReference type="ARBA" id="ARBA00009023"/>
    </source>
</evidence>
<proteinExistence type="inferred from homology"/>
<evidence type="ECO:0000256" key="3">
    <source>
        <dbReference type="ARBA" id="ARBA00022729"/>
    </source>
</evidence>
<evidence type="ECO:0000256" key="2">
    <source>
        <dbReference type="ARBA" id="ARBA00022448"/>
    </source>
</evidence>